<evidence type="ECO:0000259" key="2">
    <source>
        <dbReference type="Pfam" id="PF03795"/>
    </source>
</evidence>
<dbReference type="RefSeq" id="WP_150416328.1">
    <property type="nucleotide sequence ID" value="NZ_VYQF01000007.1"/>
</dbReference>
<comment type="caution">
    <text evidence="3">The sequence shown here is derived from an EMBL/GenBank/DDBJ whole genome shotgun (WGS) entry which is preliminary data.</text>
</comment>
<organism evidence="3 4">
    <name type="scientific">Ginsengibacter hankyongi</name>
    <dbReference type="NCBI Taxonomy" id="2607284"/>
    <lineage>
        <taxon>Bacteria</taxon>
        <taxon>Pseudomonadati</taxon>
        <taxon>Bacteroidota</taxon>
        <taxon>Chitinophagia</taxon>
        <taxon>Chitinophagales</taxon>
        <taxon>Chitinophagaceae</taxon>
        <taxon>Ginsengibacter</taxon>
    </lineage>
</organism>
<dbReference type="SUPFAM" id="SSF54909">
    <property type="entry name" value="Dimeric alpha+beta barrel"/>
    <property type="match status" value="1"/>
</dbReference>
<keyword evidence="4" id="KW-1185">Reference proteome</keyword>
<dbReference type="Proteomes" id="UP000326903">
    <property type="component" value="Unassembled WGS sequence"/>
</dbReference>
<dbReference type="InterPro" id="IPR005545">
    <property type="entry name" value="YCII"/>
</dbReference>
<sequence length="98" mass="10952">MIKKHFFLKLNPPRTTFTLDMTAEERAVMQKHVAYWQPYVENGTVIVLGPVADPQGGYGIAVVAVENEEELNTLIAADPANGLNKYEVHPMRAVTKQK</sequence>
<name>A0A5J5IEK3_9BACT</name>
<protein>
    <recommendedName>
        <fullName evidence="2">YCII-related domain-containing protein</fullName>
    </recommendedName>
</protein>
<dbReference type="Pfam" id="PF03795">
    <property type="entry name" value="YCII"/>
    <property type="match status" value="1"/>
</dbReference>
<gene>
    <name evidence="3" type="ORF">FW778_18390</name>
</gene>
<reference evidence="3 4" key="1">
    <citation type="submission" date="2019-09" db="EMBL/GenBank/DDBJ databases">
        <title>Draft genome sequence of Ginsengibacter sp. BR5-29.</title>
        <authorList>
            <person name="Im W.-T."/>
        </authorList>
    </citation>
    <scope>NUCLEOTIDE SEQUENCE [LARGE SCALE GENOMIC DNA]</scope>
    <source>
        <strain evidence="3 4">BR5-29</strain>
    </source>
</reference>
<dbReference type="AlphaFoldDB" id="A0A5J5IEK3"/>
<evidence type="ECO:0000313" key="4">
    <source>
        <dbReference type="Proteomes" id="UP000326903"/>
    </source>
</evidence>
<feature type="domain" description="YCII-related" evidence="2">
    <location>
        <begin position="23"/>
        <end position="89"/>
    </location>
</feature>
<evidence type="ECO:0000256" key="1">
    <source>
        <dbReference type="ARBA" id="ARBA00007689"/>
    </source>
</evidence>
<comment type="similarity">
    <text evidence="1">Belongs to the YciI family.</text>
</comment>
<dbReference type="InterPro" id="IPR011008">
    <property type="entry name" value="Dimeric_a/b-barrel"/>
</dbReference>
<proteinExistence type="inferred from homology"/>
<dbReference type="EMBL" id="VYQF01000007">
    <property type="protein sequence ID" value="KAA9036586.1"/>
    <property type="molecule type" value="Genomic_DNA"/>
</dbReference>
<evidence type="ECO:0000313" key="3">
    <source>
        <dbReference type="EMBL" id="KAA9036586.1"/>
    </source>
</evidence>
<accession>A0A5J5IEK3</accession>
<dbReference type="Gene3D" id="3.30.70.1060">
    <property type="entry name" value="Dimeric alpha+beta barrel"/>
    <property type="match status" value="1"/>
</dbReference>